<dbReference type="InterPro" id="IPR010071">
    <property type="entry name" value="AA_adenyl_dom"/>
</dbReference>
<dbReference type="InterPro" id="IPR000873">
    <property type="entry name" value="AMP-dep_synth/lig_dom"/>
</dbReference>
<dbReference type="EMBL" id="AP023359">
    <property type="protein sequence ID" value="BCJ67082.1"/>
    <property type="molecule type" value="Genomic_DNA"/>
</dbReference>
<dbReference type="InterPro" id="IPR025110">
    <property type="entry name" value="AMP-bd_C"/>
</dbReference>
<evidence type="ECO:0000256" key="2">
    <source>
        <dbReference type="ARBA" id="ARBA00022450"/>
    </source>
</evidence>
<dbReference type="PROSITE" id="PS00455">
    <property type="entry name" value="AMP_BINDING"/>
    <property type="match status" value="1"/>
</dbReference>
<dbReference type="SUPFAM" id="SSF52777">
    <property type="entry name" value="CoA-dependent acyltransferases"/>
    <property type="match status" value="2"/>
</dbReference>
<dbReference type="PANTHER" id="PTHR45527:SF1">
    <property type="entry name" value="FATTY ACID SYNTHASE"/>
    <property type="match status" value="1"/>
</dbReference>
<evidence type="ECO:0000256" key="1">
    <source>
        <dbReference type="ARBA" id="ARBA00001957"/>
    </source>
</evidence>
<dbReference type="SUPFAM" id="SSF56801">
    <property type="entry name" value="Acetyl-CoA synthetase-like"/>
    <property type="match status" value="1"/>
</dbReference>
<dbReference type="NCBIfam" id="TIGR01746">
    <property type="entry name" value="Thioester-redct"/>
    <property type="match status" value="1"/>
</dbReference>
<dbReference type="CDD" id="cd05235">
    <property type="entry name" value="SDR_e1"/>
    <property type="match status" value="1"/>
</dbReference>
<dbReference type="Gene3D" id="2.30.38.10">
    <property type="entry name" value="Luciferase, Domain 3"/>
    <property type="match status" value="1"/>
</dbReference>
<accession>A0A810N0Z3</accession>
<dbReference type="InterPro" id="IPR020845">
    <property type="entry name" value="AMP-binding_CS"/>
</dbReference>
<evidence type="ECO:0000259" key="6">
    <source>
        <dbReference type="PROSITE" id="PS50075"/>
    </source>
</evidence>
<dbReference type="FunFam" id="2.30.38.10:FF:000001">
    <property type="entry name" value="Non-ribosomal peptide synthetase PvdI"/>
    <property type="match status" value="1"/>
</dbReference>
<dbReference type="SUPFAM" id="SSF51735">
    <property type="entry name" value="NAD(P)-binding Rossmann-fold domains"/>
    <property type="match status" value="1"/>
</dbReference>
<dbReference type="InterPro" id="IPR023213">
    <property type="entry name" value="CAT-like_dom_sf"/>
</dbReference>
<dbReference type="InterPro" id="IPR036291">
    <property type="entry name" value="NAD(P)-bd_dom_sf"/>
</dbReference>
<sequence>MTDADRERLIRELMARRGLATAVRPAGIPRRPADAPVPLSPMQEGLWFLDRIEPGNPAYVLSQAARLGGVLRHDDVQAAVDDVVARHEALRTYFTERDGRVEQVVLPAGDPTVRSVVHYEDVSDRPDPEAAIVAAANAETETGFDLGRAPLLRVRLSRLGADDHLLVVSLHHIVADDRSVSVVMSEILDGQHRHRTGEGAAEPPAVQFPDHVVWQHGRMAGGAAQKQREFWTRQLAGATGMLELPTDRPRPAKQTFAGRTRSFPVPDGLAAAVDALARRTGSTRFMVFLAATQIMLSRLSGQDDVIVGSPVSIRRGPEQESIVGLMVNSLPLRTDLSGDPTLAEVLDRVRRTCVESLDHADLPFEQVVELAKLPRDLSRNPLFQVMALINPGGVPRPWKDLTLRPVGLARDTSRMDLTVAAYEFAGRLGGVLDYNTDLFDAVTIDRLVARFLAVLSVLTGDPDQRLSTLDLTGPAELADLARWNDTGRDYQSGAGLYDLFAARAALAPEAPAILDASPDALPAASGTGARPDGSAPPAAPASDIPVVTYGELDRRAGVLADRLRSAGVRPDQPVAVALPAGVAAVTGILGVLRAGAGYLPLDPAHPPARLRALLDDAGVAVTVTGAAHAAAFAGWPGTLVVLDADGHPTGAGPAAGSVVPAAGHPDQLAYVIYTSGSTGAPKGVMVGHRTAANLALAFADLHDIGPGDRLLMLPPLSFDASVGDLFPALVSGAAVVLHREPAALTGPGVLELCHRHGITLVDTAAPLWIRWVGDLATAGDTVDTGPLRAVMVGGEGVPLSAVRDWAARTNGKISLYNHYGPTEATVCATTYATVDGAELPGLTRLPIGRPVPNVRVHVLGRDLRPVPIGTPGEVYVGGTAPARGYLGAPGVTAARFVPDPFGAPGDRLYRTGDLARHRSDGTLEFLGRTDRQVKIRGHRIEIGEVEAACADLPGVSRAAVVVAEGNAGPRLVAYLVPGAGDIDVPAARAALRRRMPDHLVPSAFVVVADLPVNRHGKLDLAALPDPGAEADRPPYVPPRTDTERAVAAVWSDLLDGARAGRHDNFFDLGGHSLLAAPFVAALRARLGVDVSMRALFDTADLADLAALVDGDDTDRAAAGVELLRAEARLGDALPVAAGEPAAVPAQALFTGATGFLGAYLLADWLDHTTATVHCLVRAATPAAAADRVRANLRKYGKWRDGWADRIVGVPGDLGEPRLGLTGAAFADLADRLDAVVHNGGVVNFLQAYPALRPANVGGTLEVLRLAGTGRPTAVHFVSTLGVFLTPANTLGLVHEGDRPDDCEGIGEGYNATKWVADALVRAARDRGMRVGVHRPARITGDAVSGVGNVDDYFSRLLKTCVQLRAVPDIDDAVDLAPVDYVGAGIGHLTRTGSTGDHHFYNNRTLTFGGLAEALTGFGYPADLVPYGKWRAALLDRPDVALAGFAPMFGTQTPVRTQPTFDCSATEATLAAAGIVCPPADSALVHTYLSAFVRAGFLDPPSPGSSNG</sequence>
<dbReference type="GO" id="GO:0044550">
    <property type="term" value="P:secondary metabolite biosynthetic process"/>
    <property type="evidence" value="ECO:0007669"/>
    <property type="project" value="TreeGrafter"/>
</dbReference>
<evidence type="ECO:0000256" key="5">
    <source>
        <dbReference type="SAM" id="MobiDB-lite"/>
    </source>
</evidence>
<feature type="compositionally biased region" description="Low complexity" evidence="5">
    <location>
        <begin position="528"/>
        <end position="542"/>
    </location>
</feature>
<dbReference type="Gene3D" id="3.30.559.10">
    <property type="entry name" value="Chloramphenicol acetyltransferase-like domain"/>
    <property type="match status" value="1"/>
</dbReference>
<dbReference type="Gene3D" id="3.30.300.30">
    <property type="match status" value="1"/>
</dbReference>
<dbReference type="FunFam" id="3.40.50.980:FF:000001">
    <property type="entry name" value="Non-ribosomal peptide synthetase"/>
    <property type="match status" value="1"/>
</dbReference>
<dbReference type="InterPro" id="IPR013120">
    <property type="entry name" value="FAR_NAD-bd"/>
</dbReference>
<dbReference type="PANTHER" id="PTHR45527">
    <property type="entry name" value="NONRIBOSOMAL PEPTIDE SYNTHETASE"/>
    <property type="match status" value="1"/>
</dbReference>
<dbReference type="GO" id="GO:0031177">
    <property type="term" value="F:phosphopantetheine binding"/>
    <property type="evidence" value="ECO:0007669"/>
    <property type="project" value="TreeGrafter"/>
</dbReference>
<dbReference type="InterPro" id="IPR045851">
    <property type="entry name" value="AMP-bd_C_sf"/>
</dbReference>
<dbReference type="NCBIfam" id="TIGR01733">
    <property type="entry name" value="AA-adenyl-dom"/>
    <property type="match status" value="1"/>
</dbReference>
<reference evidence="7" key="1">
    <citation type="submission" date="2020-08" db="EMBL/GenBank/DDBJ databases">
        <title>Whole genome shotgun sequence of Polymorphospora rubra NBRC 101157.</title>
        <authorList>
            <person name="Komaki H."/>
            <person name="Tamura T."/>
        </authorList>
    </citation>
    <scope>NUCLEOTIDE SEQUENCE</scope>
    <source>
        <strain evidence="7">NBRC 101157</strain>
    </source>
</reference>
<dbReference type="InterPro" id="IPR010080">
    <property type="entry name" value="Thioester_reductase-like_dom"/>
</dbReference>
<keyword evidence="8" id="KW-1185">Reference proteome</keyword>
<dbReference type="Pfam" id="PF13193">
    <property type="entry name" value="AMP-binding_C"/>
    <property type="match status" value="1"/>
</dbReference>
<dbReference type="Pfam" id="PF00550">
    <property type="entry name" value="PP-binding"/>
    <property type="match status" value="1"/>
</dbReference>
<dbReference type="InterPro" id="IPR009081">
    <property type="entry name" value="PP-bd_ACP"/>
</dbReference>
<gene>
    <name evidence="7" type="ORF">Prubr_41030</name>
</gene>
<keyword evidence="3" id="KW-0597">Phosphoprotein</keyword>
<feature type="domain" description="Carrier" evidence="6">
    <location>
        <begin position="1037"/>
        <end position="1112"/>
    </location>
</feature>
<dbReference type="SUPFAM" id="SSF47336">
    <property type="entry name" value="ACP-like"/>
    <property type="match status" value="1"/>
</dbReference>
<dbReference type="FunFam" id="1.10.1200.10:FF:000016">
    <property type="entry name" value="Non-ribosomal peptide synthase"/>
    <property type="match status" value="1"/>
</dbReference>
<comment type="cofactor">
    <cofactor evidence="1">
        <name>pantetheine 4'-phosphate</name>
        <dbReference type="ChEBI" id="CHEBI:47942"/>
    </cofactor>
</comment>
<feature type="region of interest" description="Disordered" evidence="5">
    <location>
        <begin position="523"/>
        <end position="542"/>
    </location>
</feature>
<dbReference type="Gene3D" id="3.40.50.980">
    <property type="match status" value="2"/>
</dbReference>
<evidence type="ECO:0000256" key="4">
    <source>
        <dbReference type="ARBA" id="ARBA00022598"/>
    </source>
</evidence>
<dbReference type="InterPro" id="IPR036736">
    <property type="entry name" value="ACP-like_sf"/>
</dbReference>
<name>A0A810N0Z3_9ACTN</name>
<dbReference type="GO" id="GO:0016874">
    <property type="term" value="F:ligase activity"/>
    <property type="evidence" value="ECO:0007669"/>
    <property type="project" value="UniProtKB-KW"/>
</dbReference>
<dbReference type="Pfam" id="PF07993">
    <property type="entry name" value="NAD_binding_4"/>
    <property type="match status" value="1"/>
</dbReference>
<protein>
    <recommendedName>
        <fullName evidence="6">Carrier domain-containing protein</fullName>
    </recommendedName>
</protein>
<dbReference type="Pfam" id="PF00668">
    <property type="entry name" value="Condensation"/>
    <property type="match status" value="1"/>
</dbReference>
<dbReference type="PIRSF" id="PIRSF001617">
    <property type="entry name" value="Alpha-AR"/>
    <property type="match status" value="1"/>
</dbReference>
<dbReference type="CDD" id="cd19531">
    <property type="entry name" value="LCL_NRPS-like"/>
    <property type="match status" value="1"/>
</dbReference>
<organism evidence="7 8">
    <name type="scientific">Polymorphospora rubra</name>
    <dbReference type="NCBI Taxonomy" id="338584"/>
    <lineage>
        <taxon>Bacteria</taxon>
        <taxon>Bacillati</taxon>
        <taxon>Actinomycetota</taxon>
        <taxon>Actinomycetes</taxon>
        <taxon>Micromonosporales</taxon>
        <taxon>Micromonosporaceae</taxon>
        <taxon>Polymorphospora</taxon>
    </lineage>
</organism>
<dbReference type="GO" id="GO:0072330">
    <property type="term" value="P:monocarboxylic acid biosynthetic process"/>
    <property type="evidence" value="ECO:0007669"/>
    <property type="project" value="UniProtKB-ARBA"/>
</dbReference>
<dbReference type="KEGG" id="pry:Prubr_41030"/>
<dbReference type="GO" id="GO:0005737">
    <property type="term" value="C:cytoplasm"/>
    <property type="evidence" value="ECO:0007669"/>
    <property type="project" value="TreeGrafter"/>
</dbReference>
<evidence type="ECO:0000313" key="8">
    <source>
        <dbReference type="Proteomes" id="UP000680866"/>
    </source>
</evidence>
<evidence type="ECO:0000313" key="7">
    <source>
        <dbReference type="EMBL" id="BCJ67082.1"/>
    </source>
</evidence>
<dbReference type="GO" id="GO:0043041">
    <property type="term" value="P:amino acid activation for nonribosomal peptide biosynthetic process"/>
    <property type="evidence" value="ECO:0007669"/>
    <property type="project" value="TreeGrafter"/>
</dbReference>
<dbReference type="Proteomes" id="UP000680866">
    <property type="component" value="Chromosome"/>
</dbReference>
<dbReference type="Gene3D" id="1.10.1200.10">
    <property type="entry name" value="ACP-like"/>
    <property type="match status" value="1"/>
</dbReference>
<dbReference type="PROSITE" id="PS50075">
    <property type="entry name" value="CARRIER"/>
    <property type="match status" value="1"/>
</dbReference>
<evidence type="ECO:0000256" key="3">
    <source>
        <dbReference type="ARBA" id="ARBA00022553"/>
    </source>
</evidence>
<dbReference type="InterPro" id="IPR001242">
    <property type="entry name" value="Condensation_dom"/>
</dbReference>
<dbReference type="Pfam" id="PF00501">
    <property type="entry name" value="AMP-binding"/>
    <property type="match status" value="1"/>
</dbReference>
<dbReference type="Gene3D" id="3.40.50.720">
    <property type="entry name" value="NAD(P)-binding Rossmann-like Domain"/>
    <property type="match status" value="1"/>
</dbReference>
<keyword evidence="4" id="KW-0436">Ligase</keyword>
<dbReference type="CDD" id="cd05930">
    <property type="entry name" value="A_NRPS"/>
    <property type="match status" value="1"/>
</dbReference>
<proteinExistence type="predicted"/>
<dbReference type="GO" id="GO:0008610">
    <property type="term" value="P:lipid biosynthetic process"/>
    <property type="evidence" value="ECO:0007669"/>
    <property type="project" value="UniProtKB-ARBA"/>
</dbReference>
<dbReference type="Gene3D" id="3.30.559.30">
    <property type="entry name" value="Nonribosomal peptide synthetase, condensation domain"/>
    <property type="match status" value="1"/>
</dbReference>
<keyword evidence="2" id="KW-0596">Phosphopantetheine</keyword>